<dbReference type="RefSeq" id="WP_341626685.1">
    <property type="nucleotide sequence ID" value="NZ_JBAKBA010000003.1"/>
</dbReference>
<keyword evidence="9 10" id="KW-0472">Membrane</keyword>
<comment type="function">
    <text evidence="1 10">Controls the rotational direction of flagella during chemotaxis.</text>
</comment>
<comment type="caution">
    <text evidence="11">The sequence shown here is derived from an EMBL/GenBank/DDBJ whole genome shotgun (WGS) entry which is preliminary data.</text>
</comment>
<evidence type="ECO:0000256" key="5">
    <source>
        <dbReference type="ARBA" id="ARBA00022500"/>
    </source>
</evidence>
<keyword evidence="4" id="KW-1003">Cell membrane</keyword>
<keyword evidence="6 10" id="KW-0812">Transmembrane</keyword>
<dbReference type="Pfam" id="PF03748">
    <property type="entry name" value="FliL"/>
    <property type="match status" value="1"/>
</dbReference>
<evidence type="ECO:0000256" key="2">
    <source>
        <dbReference type="ARBA" id="ARBA00004162"/>
    </source>
</evidence>
<dbReference type="PANTHER" id="PTHR35091:SF2">
    <property type="entry name" value="FLAGELLAR PROTEIN FLIL"/>
    <property type="match status" value="1"/>
</dbReference>
<keyword evidence="12" id="KW-1185">Reference proteome</keyword>
<dbReference type="InterPro" id="IPR005503">
    <property type="entry name" value="FliL"/>
</dbReference>
<proteinExistence type="inferred from homology"/>
<evidence type="ECO:0000256" key="9">
    <source>
        <dbReference type="ARBA" id="ARBA00023136"/>
    </source>
</evidence>
<dbReference type="PANTHER" id="PTHR35091">
    <property type="entry name" value="FLAGELLAR PROTEIN FLIL"/>
    <property type="match status" value="1"/>
</dbReference>
<evidence type="ECO:0000256" key="3">
    <source>
        <dbReference type="ARBA" id="ARBA00008281"/>
    </source>
</evidence>
<evidence type="ECO:0000313" key="11">
    <source>
        <dbReference type="EMBL" id="MEL0657948.1"/>
    </source>
</evidence>
<evidence type="ECO:0000313" key="12">
    <source>
        <dbReference type="Proteomes" id="UP001366060"/>
    </source>
</evidence>
<comment type="similarity">
    <text evidence="3 10">Belongs to the FliL family.</text>
</comment>
<keyword evidence="11" id="KW-0282">Flagellum</keyword>
<dbReference type="Proteomes" id="UP001366060">
    <property type="component" value="Unassembled WGS sequence"/>
</dbReference>
<keyword evidence="11" id="KW-0969">Cilium</keyword>
<protein>
    <recommendedName>
        <fullName evidence="10">Flagellar protein FliL</fullName>
    </recommendedName>
</protein>
<keyword evidence="7 10" id="KW-0283">Flagellar rotation</keyword>
<keyword evidence="11" id="KW-0966">Cell projection</keyword>
<gene>
    <name evidence="11" type="ORF">V6255_02250</name>
</gene>
<keyword evidence="10" id="KW-0997">Cell inner membrane</keyword>
<evidence type="ECO:0000256" key="1">
    <source>
        <dbReference type="ARBA" id="ARBA00002254"/>
    </source>
</evidence>
<evidence type="ECO:0000256" key="10">
    <source>
        <dbReference type="RuleBase" id="RU364125"/>
    </source>
</evidence>
<evidence type="ECO:0000256" key="8">
    <source>
        <dbReference type="ARBA" id="ARBA00022989"/>
    </source>
</evidence>
<keyword evidence="8 10" id="KW-1133">Transmembrane helix</keyword>
<feature type="transmembrane region" description="Helical" evidence="10">
    <location>
        <begin position="21"/>
        <end position="44"/>
    </location>
</feature>
<evidence type="ECO:0000256" key="4">
    <source>
        <dbReference type="ARBA" id="ARBA00022475"/>
    </source>
</evidence>
<keyword evidence="5 10" id="KW-0145">Chemotaxis</keyword>
<organism evidence="11 12">
    <name type="scientific">Psychromonas arctica</name>
    <dbReference type="NCBI Taxonomy" id="168275"/>
    <lineage>
        <taxon>Bacteria</taxon>
        <taxon>Pseudomonadati</taxon>
        <taxon>Pseudomonadota</taxon>
        <taxon>Gammaproteobacteria</taxon>
        <taxon>Alteromonadales</taxon>
        <taxon>Psychromonadaceae</taxon>
        <taxon>Psychromonas</taxon>
    </lineage>
</organism>
<dbReference type="EMBL" id="JBAKBA010000003">
    <property type="protein sequence ID" value="MEL0657948.1"/>
    <property type="molecule type" value="Genomic_DNA"/>
</dbReference>
<sequence length="174" mass="18948">MPEENESLDGTNPKPAGKKKLIIIIVAAVLILSIIGAAVFFIFFSGDDASADENAMQTNEEIVADAPAMSANYVPMPRPLVFNVLEGNRDRTAQIKVQLMVIDKSSEALVRKHIPLLESTLVSIFGEASAEQLRSPQGKNELRETALEALNKATTMVENRALIHTVLFTGFVLQ</sequence>
<evidence type="ECO:0000256" key="7">
    <source>
        <dbReference type="ARBA" id="ARBA00022779"/>
    </source>
</evidence>
<evidence type="ECO:0000256" key="6">
    <source>
        <dbReference type="ARBA" id="ARBA00022692"/>
    </source>
</evidence>
<reference evidence="11 12" key="1">
    <citation type="submission" date="2024-02" db="EMBL/GenBank/DDBJ databases">
        <title>Bacteria isolated from the canopy kelp, Nereocystis luetkeana.</title>
        <authorList>
            <person name="Pfister C.A."/>
            <person name="Younker I.T."/>
            <person name="Light S.H."/>
        </authorList>
    </citation>
    <scope>NUCLEOTIDE SEQUENCE [LARGE SCALE GENOMIC DNA]</scope>
    <source>
        <strain evidence="11 12">TI.2.07</strain>
    </source>
</reference>
<name>A0ABU9H7U4_9GAMM</name>
<comment type="subcellular location">
    <subcellularLocation>
        <location evidence="10">Cell inner membrane</location>
    </subcellularLocation>
    <subcellularLocation>
        <location evidence="2">Cell membrane</location>
        <topology evidence="2">Single-pass membrane protein</topology>
    </subcellularLocation>
</comment>
<accession>A0ABU9H7U4</accession>